<evidence type="ECO:0000313" key="2">
    <source>
        <dbReference type="EMBL" id="CAH9137468.1"/>
    </source>
</evidence>
<feature type="region of interest" description="Disordered" evidence="1">
    <location>
        <begin position="22"/>
        <end position="78"/>
    </location>
</feature>
<evidence type="ECO:0000256" key="1">
    <source>
        <dbReference type="SAM" id="MobiDB-lite"/>
    </source>
</evidence>
<feature type="compositionally biased region" description="Basic residues" evidence="1">
    <location>
        <begin position="214"/>
        <end position="231"/>
    </location>
</feature>
<reference evidence="2" key="1">
    <citation type="submission" date="2022-07" db="EMBL/GenBank/DDBJ databases">
        <authorList>
            <person name="Macas J."/>
            <person name="Novak P."/>
            <person name="Neumann P."/>
        </authorList>
    </citation>
    <scope>NUCLEOTIDE SEQUENCE</scope>
</reference>
<name>A0AAV0FPL8_9ASTE</name>
<evidence type="ECO:0000313" key="3">
    <source>
        <dbReference type="Proteomes" id="UP001152523"/>
    </source>
</evidence>
<proteinExistence type="predicted"/>
<organism evidence="2 3">
    <name type="scientific">Cuscuta epithymum</name>
    <dbReference type="NCBI Taxonomy" id="186058"/>
    <lineage>
        <taxon>Eukaryota</taxon>
        <taxon>Viridiplantae</taxon>
        <taxon>Streptophyta</taxon>
        <taxon>Embryophyta</taxon>
        <taxon>Tracheophyta</taxon>
        <taxon>Spermatophyta</taxon>
        <taxon>Magnoliopsida</taxon>
        <taxon>eudicotyledons</taxon>
        <taxon>Gunneridae</taxon>
        <taxon>Pentapetalae</taxon>
        <taxon>asterids</taxon>
        <taxon>lamiids</taxon>
        <taxon>Solanales</taxon>
        <taxon>Convolvulaceae</taxon>
        <taxon>Cuscuteae</taxon>
        <taxon>Cuscuta</taxon>
        <taxon>Cuscuta subgen. Cuscuta</taxon>
    </lineage>
</organism>
<gene>
    <name evidence="2" type="ORF">CEPIT_LOCUS36040</name>
</gene>
<sequence>MEFRQPPHRRNHHHLLYFKRHDAHGNSPHHNEGHRNRRYQRQWNRHSQARSSTSHFTRKPSSRQGQRAGIGVHSRNGHPAHHMRYYAQNLFSPSALHLIDGKSRHAQITGPHLLGRRCNVQRRQHHQPQTGESDDGWRTVSYRGRRHHFHPKRRFPSLPNTNSEINWAAEKDNRYHLLRLGNEIPTHPTEFDFESDTAPPVNETHRTRENNRGIVRKVRRDGPNRRQRKPSKCCGPNRRPATATPVAPTISSPGPSPDKAIATLLAPSVNCLDVDETHSAGNAQFTWAEIVRNDTDKQHSKAVSILPQAHFSKEKSIIPYHMQMDSAEIIQAMPDAKDTEKFYFFGEQGFDSIKLESAVF</sequence>
<feature type="compositionally biased region" description="Basic and acidic residues" evidence="1">
    <location>
        <begin position="22"/>
        <end position="34"/>
    </location>
</feature>
<protein>
    <submittedName>
        <fullName evidence="2">Uncharacterized protein</fullName>
    </submittedName>
</protein>
<dbReference type="Proteomes" id="UP001152523">
    <property type="component" value="Unassembled WGS sequence"/>
</dbReference>
<comment type="caution">
    <text evidence="2">The sequence shown here is derived from an EMBL/GenBank/DDBJ whole genome shotgun (WGS) entry which is preliminary data.</text>
</comment>
<dbReference type="EMBL" id="CAMAPF010001001">
    <property type="protein sequence ID" value="CAH9137468.1"/>
    <property type="molecule type" value="Genomic_DNA"/>
</dbReference>
<keyword evidence="3" id="KW-1185">Reference proteome</keyword>
<feature type="compositionally biased region" description="Basic residues" evidence="1">
    <location>
        <begin position="35"/>
        <end position="48"/>
    </location>
</feature>
<dbReference type="AlphaFoldDB" id="A0AAV0FPL8"/>
<feature type="region of interest" description="Disordered" evidence="1">
    <location>
        <begin position="188"/>
        <end position="258"/>
    </location>
</feature>
<accession>A0AAV0FPL8</accession>